<dbReference type="Proteomes" id="UP001139103">
    <property type="component" value="Unassembled WGS sequence"/>
</dbReference>
<keyword evidence="1" id="KW-0732">Signal</keyword>
<dbReference type="PANTHER" id="PTHR48104">
    <property type="entry name" value="METACASPASE-4"/>
    <property type="match status" value="1"/>
</dbReference>
<evidence type="ECO:0000313" key="4">
    <source>
        <dbReference type="Proteomes" id="UP001139103"/>
    </source>
</evidence>
<dbReference type="Gene3D" id="3.40.50.1460">
    <property type="match status" value="1"/>
</dbReference>
<evidence type="ECO:0000313" key="3">
    <source>
        <dbReference type="EMBL" id="MCC9630597.1"/>
    </source>
</evidence>
<dbReference type="GO" id="GO:0005737">
    <property type="term" value="C:cytoplasm"/>
    <property type="evidence" value="ECO:0007669"/>
    <property type="project" value="TreeGrafter"/>
</dbReference>
<dbReference type="SUPFAM" id="SSF52129">
    <property type="entry name" value="Caspase-like"/>
    <property type="match status" value="1"/>
</dbReference>
<dbReference type="RefSeq" id="WP_230221863.1">
    <property type="nucleotide sequence ID" value="NZ_JAJKFT010000010.1"/>
</dbReference>
<dbReference type="InterPro" id="IPR011600">
    <property type="entry name" value="Pept_C14_caspase"/>
</dbReference>
<dbReference type="PANTHER" id="PTHR48104:SF30">
    <property type="entry name" value="METACASPASE-1"/>
    <property type="match status" value="1"/>
</dbReference>
<gene>
    <name evidence="3" type="ORF">LOC68_19560</name>
</gene>
<dbReference type="AlphaFoldDB" id="A0A9X1SHX6"/>
<dbReference type="Pfam" id="PF00656">
    <property type="entry name" value="Peptidase_C14"/>
    <property type="match status" value="1"/>
</dbReference>
<dbReference type="InterPro" id="IPR050452">
    <property type="entry name" value="Metacaspase"/>
</dbReference>
<accession>A0A9X1SHX6</accession>
<dbReference type="GO" id="GO:0006508">
    <property type="term" value="P:proteolysis"/>
    <property type="evidence" value="ECO:0007669"/>
    <property type="project" value="InterPro"/>
</dbReference>
<feature type="signal peptide" evidence="1">
    <location>
        <begin position="1"/>
        <end position="26"/>
    </location>
</feature>
<name>A0A9X1SHX6_9BACT</name>
<feature type="chain" id="PRO_5040816954" evidence="1">
    <location>
        <begin position="27"/>
        <end position="738"/>
    </location>
</feature>
<proteinExistence type="predicted"/>
<evidence type="ECO:0000259" key="2">
    <source>
        <dbReference type="Pfam" id="PF00656"/>
    </source>
</evidence>
<protein>
    <submittedName>
        <fullName evidence="3">Caspase family protein</fullName>
    </submittedName>
</protein>
<comment type="caution">
    <text evidence="3">The sequence shown here is derived from an EMBL/GenBank/DDBJ whole genome shotgun (WGS) entry which is preliminary data.</text>
</comment>
<dbReference type="GO" id="GO:0004197">
    <property type="term" value="F:cysteine-type endopeptidase activity"/>
    <property type="evidence" value="ECO:0007669"/>
    <property type="project" value="InterPro"/>
</dbReference>
<sequence>MFNPIPWRPMICSCLFLTVACCGVFAYGQDTTDVSSDRRYALLVGCTEYPDSQAFPTLRGPSNDVRIWRELLTGKEGEGFGFPEANVTVLTGKADDTEKSPTRRNILRKFDHLAEVADSNSHIFILLSGHGTQQPIADDQDPYDPENPEEDGYDEVFLPADARPGSGEIENALVDNVIGQKLDQIRAKGASVFVVFDCCFSGTMTRAIDGVEKSRFVPHDRTGIPAEKFAAAAAKVKAEVAQKEQLSADEEFVEASASGVGDLVAFFAAQPFECAVELPLPAGAENLPENCYSLLSYSLVQTLRQRRAPMSYRSLAHALSGQYRAARGSRFPTPFAQGSLDREVLGLMQWPIHGDLLLHAEDGEYSIAAGSLHGVTVGSILTVEDPIAGVVGHVKIAALQPAKSQVVPCGWEGAPAPTDPLPDGARCKLVYREYGDFRLKLFADDPMVVGLFPKLSEEVRAEISLSNNREDAPWSLRRVTPSEAVRWGLTKPTGDRILLVHGDAALPEDRSRDDETSAILHRVYGNYATDPEKLTGELNRDLPRLFAWENLWKVAGGSGTGGDAKQLVEVTTTLLASPTDTTGVVMNKSVINDGEVLSFVLKNDSPRNIWISAYYLDANMGIRQVIAPRQVRPRMSLRPLVLQLTTEGGGSIGQEGLIVFGDPVGDSKSAPNYDVLQQLPLSADGAIMRDVPSEPKSPMEALLATIATGSRFRGVGVQDGSAPTIVTQSWILVDKKKP</sequence>
<dbReference type="EMBL" id="JAJKFT010000010">
    <property type="protein sequence ID" value="MCC9630597.1"/>
    <property type="molecule type" value="Genomic_DNA"/>
</dbReference>
<reference evidence="3" key="1">
    <citation type="submission" date="2021-11" db="EMBL/GenBank/DDBJ databases">
        <title>Genome sequence.</title>
        <authorList>
            <person name="Sun Q."/>
        </authorList>
    </citation>
    <scope>NUCLEOTIDE SEQUENCE</scope>
    <source>
        <strain evidence="3">JC732</strain>
    </source>
</reference>
<dbReference type="InterPro" id="IPR029030">
    <property type="entry name" value="Caspase-like_dom_sf"/>
</dbReference>
<feature type="domain" description="Peptidase C14 caspase" evidence="2">
    <location>
        <begin position="38"/>
        <end position="316"/>
    </location>
</feature>
<keyword evidence="4" id="KW-1185">Reference proteome</keyword>
<organism evidence="3 4">
    <name type="scientific">Blastopirellula sediminis</name>
    <dbReference type="NCBI Taxonomy" id="2894196"/>
    <lineage>
        <taxon>Bacteria</taxon>
        <taxon>Pseudomonadati</taxon>
        <taxon>Planctomycetota</taxon>
        <taxon>Planctomycetia</taxon>
        <taxon>Pirellulales</taxon>
        <taxon>Pirellulaceae</taxon>
        <taxon>Blastopirellula</taxon>
    </lineage>
</organism>
<evidence type="ECO:0000256" key="1">
    <source>
        <dbReference type="SAM" id="SignalP"/>
    </source>
</evidence>